<dbReference type="EMBL" id="AOGK01000044">
    <property type="protein sequence ID" value="MDG5978486.1"/>
    <property type="molecule type" value="Genomic_DNA"/>
</dbReference>
<evidence type="ECO:0000313" key="2">
    <source>
        <dbReference type="Proteomes" id="UP001152876"/>
    </source>
</evidence>
<reference evidence="1" key="1">
    <citation type="submission" date="2013-01" db="EMBL/GenBank/DDBJ databases">
        <title>Genome draft of Hydrogenophaga taeniospiralis 2K1.</title>
        <authorList>
            <person name="Gomila M."/>
            <person name="Lalucat J."/>
        </authorList>
    </citation>
    <scope>NUCLEOTIDE SEQUENCE</scope>
    <source>
        <strain evidence="1">CCUG 15921</strain>
    </source>
</reference>
<dbReference type="SUPFAM" id="SSF55144">
    <property type="entry name" value="LigT-like"/>
    <property type="match status" value="1"/>
</dbReference>
<evidence type="ECO:0000313" key="1">
    <source>
        <dbReference type="EMBL" id="MDG5978486.1"/>
    </source>
</evidence>
<proteinExistence type="predicted"/>
<dbReference type="Pfam" id="PF13563">
    <property type="entry name" value="2_5_RNA_ligase2"/>
    <property type="match status" value="1"/>
</dbReference>
<sequence>MPYFMPADAFSAPTYIVLDLPQPACAEVLAMRQRFDQYQAGLPPEITVAGSSGVGTIAQGQDPLHVFRAVAAVARRHLPFACSFESMRRFPGVPVFWLCPRDRAPFDALHRALLDSGIKFDGSPFPFNPHCTISSTIELSKHQETELLTSPVPQMEFFLDELRVYQVAGREAHLLQSFALGG</sequence>
<dbReference type="RefSeq" id="WP_068167226.1">
    <property type="nucleotide sequence ID" value="NZ_AOGK01000044.1"/>
</dbReference>
<dbReference type="OrthoDB" id="9182445at2"/>
<name>A0A9X4NY26_9BURK</name>
<dbReference type="Proteomes" id="UP001152876">
    <property type="component" value="Unassembled WGS sequence"/>
</dbReference>
<gene>
    <name evidence="1" type="ORF">H010_24769</name>
</gene>
<comment type="caution">
    <text evidence="1">The sequence shown here is derived from an EMBL/GenBank/DDBJ whole genome shotgun (WGS) entry which is preliminary data.</text>
</comment>
<organism evidence="1 2">
    <name type="scientific">Hydrogenophaga taeniospiralis CCUG 15921</name>
    <dbReference type="NCBI Taxonomy" id="1281780"/>
    <lineage>
        <taxon>Bacteria</taxon>
        <taxon>Pseudomonadati</taxon>
        <taxon>Pseudomonadota</taxon>
        <taxon>Betaproteobacteria</taxon>
        <taxon>Burkholderiales</taxon>
        <taxon>Comamonadaceae</taxon>
        <taxon>Hydrogenophaga</taxon>
    </lineage>
</organism>
<accession>A0A9X4NY26</accession>
<dbReference type="InterPro" id="IPR009097">
    <property type="entry name" value="Cyclic_Pdiesterase"/>
</dbReference>
<dbReference type="AlphaFoldDB" id="A0A9X4NY26"/>
<protein>
    <recommendedName>
        <fullName evidence="3">2'-5' RNA ligase</fullName>
    </recommendedName>
</protein>
<dbReference type="Gene3D" id="3.90.1140.10">
    <property type="entry name" value="Cyclic phosphodiesterase"/>
    <property type="match status" value="1"/>
</dbReference>
<keyword evidence="2" id="KW-1185">Reference proteome</keyword>
<evidence type="ECO:0008006" key="3">
    <source>
        <dbReference type="Google" id="ProtNLM"/>
    </source>
</evidence>